<dbReference type="RefSeq" id="WP_420919283.1">
    <property type="nucleotide sequence ID" value="NZ_SYUV01000153.1"/>
</dbReference>
<dbReference type="Proteomes" id="UP000307574">
    <property type="component" value="Unassembled WGS sequence"/>
</dbReference>
<feature type="region of interest" description="Disordered" evidence="1">
    <location>
        <begin position="41"/>
        <end position="71"/>
    </location>
</feature>
<feature type="compositionally biased region" description="Polar residues" evidence="1">
    <location>
        <begin position="59"/>
        <end position="71"/>
    </location>
</feature>
<dbReference type="GO" id="GO:0004803">
    <property type="term" value="F:transposase activity"/>
    <property type="evidence" value="ECO:0007669"/>
    <property type="project" value="InterPro"/>
</dbReference>
<evidence type="ECO:0000313" key="2">
    <source>
        <dbReference type="EMBL" id="TKF23177.1"/>
    </source>
</evidence>
<sequence length="71" mass="8211">IWSTTPLPREKHIVGKRFTQRIARTNLTLRRRSKRLVRKTIGFPKSEEMHGKFKGRLSNGHSTGDSTDLSH</sequence>
<dbReference type="AlphaFoldDB" id="A0A4U1YTD3"/>
<protein>
    <submittedName>
        <fullName evidence="2">Uncharacterized protein</fullName>
    </submittedName>
</protein>
<gene>
    <name evidence="2" type="ORF">FCV50_23400</name>
</gene>
<dbReference type="EMBL" id="SYUV01000153">
    <property type="protein sequence ID" value="TKF23177.1"/>
    <property type="molecule type" value="Genomic_DNA"/>
</dbReference>
<feature type="non-terminal residue" evidence="2">
    <location>
        <position position="1"/>
    </location>
</feature>
<organism evidence="2 3">
    <name type="scientific">Vibrio kanaloae</name>
    <dbReference type="NCBI Taxonomy" id="170673"/>
    <lineage>
        <taxon>Bacteria</taxon>
        <taxon>Pseudomonadati</taxon>
        <taxon>Pseudomonadota</taxon>
        <taxon>Gammaproteobacteria</taxon>
        <taxon>Vibrionales</taxon>
        <taxon>Vibrionaceae</taxon>
        <taxon>Vibrio</taxon>
    </lineage>
</organism>
<accession>A0A4U1YTD3</accession>
<name>A0A4U1YTD3_9VIBR</name>
<comment type="caution">
    <text evidence="2">The sequence shown here is derived from an EMBL/GenBank/DDBJ whole genome shotgun (WGS) entry which is preliminary data.</text>
</comment>
<reference evidence="2 3" key="1">
    <citation type="submission" date="2019-04" db="EMBL/GenBank/DDBJ databases">
        <title>A reverse ecology approach based on a biological definition of microbial populations.</title>
        <authorList>
            <person name="Arevalo P."/>
            <person name="Vaninsberghe D."/>
            <person name="Elsherbini J."/>
            <person name="Gore J."/>
            <person name="Polz M."/>
        </authorList>
    </citation>
    <scope>NUCLEOTIDE SEQUENCE [LARGE SCALE GENOMIC DNA]</scope>
    <source>
        <strain evidence="2 3">10N.261.46.F4</strain>
    </source>
</reference>
<dbReference type="Pfam" id="PF03400">
    <property type="entry name" value="DDE_Tnp_IS1"/>
    <property type="match status" value="1"/>
</dbReference>
<dbReference type="GO" id="GO:0003677">
    <property type="term" value="F:DNA binding"/>
    <property type="evidence" value="ECO:0007669"/>
    <property type="project" value="InterPro"/>
</dbReference>
<proteinExistence type="predicted"/>
<evidence type="ECO:0000256" key="1">
    <source>
        <dbReference type="SAM" id="MobiDB-lite"/>
    </source>
</evidence>
<evidence type="ECO:0000313" key="3">
    <source>
        <dbReference type="Proteomes" id="UP000307574"/>
    </source>
</evidence>
<dbReference type="InterPro" id="IPR005063">
    <property type="entry name" value="Transposase_27"/>
</dbReference>
<dbReference type="GO" id="GO:0006313">
    <property type="term" value="P:DNA transposition"/>
    <property type="evidence" value="ECO:0007669"/>
    <property type="project" value="InterPro"/>
</dbReference>